<dbReference type="HAMAP" id="MF_02227">
    <property type="entry name" value="RPE"/>
    <property type="match status" value="1"/>
</dbReference>
<dbReference type="RefSeq" id="WP_132280704.1">
    <property type="nucleotide sequence ID" value="NZ_SMGQ01000011.1"/>
</dbReference>
<dbReference type="EC" id="5.1.3.1" evidence="7 10"/>
<comment type="cofactor">
    <cofactor evidence="5">
        <name>Fe(2+)</name>
        <dbReference type="ChEBI" id="CHEBI:29033"/>
    </cofactor>
</comment>
<feature type="binding site" evidence="10 13">
    <location>
        <position position="32"/>
    </location>
    <ligand>
        <name>a divalent metal cation</name>
        <dbReference type="ChEBI" id="CHEBI:60240"/>
    </ligand>
</feature>
<keyword evidence="16" id="KW-1185">Reference proteome</keyword>
<evidence type="ECO:0000256" key="1">
    <source>
        <dbReference type="ARBA" id="ARBA00001782"/>
    </source>
</evidence>
<dbReference type="NCBIfam" id="NF004076">
    <property type="entry name" value="PRK05581.1-4"/>
    <property type="match status" value="1"/>
</dbReference>
<dbReference type="FunFam" id="3.20.20.70:FF:000004">
    <property type="entry name" value="Ribulose-phosphate 3-epimerase"/>
    <property type="match status" value="1"/>
</dbReference>
<comment type="similarity">
    <text evidence="6 10 11">Belongs to the ribulose-phosphate 3-epimerase family.</text>
</comment>
<feature type="binding site" evidence="14">
    <location>
        <position position="176"/>
    </location>
    <ligand>
        <name>substrate</name>
    </ligand>
</feature>
<comment type="pathway">
    <text evidence="10">Carbohydrate degradation.</text>
</comment>
<dbReference type="NCBIfam" id="TIGR01163">
    <property type="entry name" value="rpe"/>
    <property type="match status" value="1"/>
</dbReference>
<comment type="function">
    <text evidence="10">Catalyzes the reversible epimerization of D-ribulose 5-phosphate to D-xylulose 5-phosphate.</text>
</comment>
<dbReference type="GO" id="GO:0019323">
    <property type="term" value="P:pentose catabolic process"/>
    <property type="evidence" value="ECO:0007669"/>
    <property type="project" value="UniProtKB-UniRule"/>
</dbReference>
<dbReference type="InterPro" id="IPR013785">
    <property type="entry name" value="Aldolase_TIM"/>
</dbReference>
<gene>
    <name evidence="10" type="primary">rpe</name>
    <name evidence="15" type="ORF">EDC19_0750</name>
</gene>
<evidence type="ECO:0000256" key="2">
    <source>
        <dbReference type="ARBA" id="ARBA00001936"/>
    </source>
</evidence>
<comment type="cofactor">
    <cofactor evidence="4">
        <name>Zn(2+)</name>
        <dbReference type="ChEBI" id="CHEBI:29105"/>
    </cofactor>
</comment>
<evidence type="ECO:0000256" key="4">
    <source>
        <dbReference type="ARBA" id="ARBA00001947"/>
    </source>
</evidence>
<dbReference type="PROSITE" id="PS01085">
    <property type="entry name" value="RIBUL_P_3_EPIMER_1"/>
    <property type="match status" value="1"/>
</dbReference>
<dbReference type="InterPro" id="IPR000056">
    <property type="entry name" value="Ribul_P_3_epim-like"/>
</dbReference>
<evidence type="ECO:0000256" key="8">
    <source>
        <dbReference type="ARBA" id="ARBA00022723"/>
    </source>
</evidence>
<dbReference type="SUPFAM" id="SSF51366">
    <property type="entry name" value="Ribulose-phoshate binding barrel"/>
    <property type="match status" value="1"/>
</dbReference>
<proteinExistence type="inferred from homology"/>
<accession>A0A4R1N0B0</accession>
<evidence type="ECO:0000256" key="7">
    <source>
        <dbReference type="ARBA" id="ARBA00013188"/>
    </source>
</evidence>
<feature type="binding site" evidence="10">
    <location>
        <begin position="174"/>
        <end position="176"/>
    </location>
    <ligand>
        <name>substrate</name>
    </ligand>
</feature>
<keyword evidence="13" id="KW-0170">Cobalt</keyword>
<feature type="active site" description="Proton acceptor" evidence="10 12">
    <location>
        <position position="34"/>
    </location>
</feature>
<reference evidence="15 16" key="1">
    <citation type="submission" date="2019-03" db="EMBL/GenBank/DDBJ databases">
        <title>Genomic Encyclopedia of Type Strains, Phase IV (KMG-IV): sequencing the most valuable type-strain genomes for metagenomic binning, comparative biology and taxonomic classification.</title>
        <authorList>
            <person name="Goeker M."/>
        </authorList>
    </citation>
    <scope>NUCLEOTIDE SEQUENCE [LARGE SCALE GENOMIC DNA]</scope>
    <source>
        <strain evidence="15 16">DSM 24176</strain>
    </source>
</reference>
<protein>
    <recommendedName>
        <fullName evidence="7 10">Ribulose-phosphate 3-epimerase</fullName>
        <ecNumber evidence="7 10">5.1.3.1</ecNumber>
    </recommendedName>
</protein>
<feature type="binding site" evidence="10 14">
    <location>
        <position position="65"/>
    </location>
    <ligand>
        <name>substrate</name>
    </ligand>
</feature>
<keyword evidence="8 10" id="KW-0479">Metal-binding</keyword>
<comment type="caution">
    <text evidence="15">The sequence shown here is derived from an EMBL/GenBank/DDBJ whole genome shotgun (WGS) entry which is preliminary data.</text>
</comment>
<dbReference type="PANTHER" id="PTHR11749">
    <property type="entry name" value="RIBULOSE-5-PHOSPHATE-3-EPIMERASE"/>
    <property type="match status" value="1"/>
</dbReference>
<evidence type="ECO:0000313" key="16">
    <source>
        <dbReference type="Proteomes" id="UP000294545"/>
    </source>
</evidence>
<dbReference type="OrthoDB" id="1645589at2"/>
<dbReference type="GO" id="GO:0005737">
    <property type="term" value="C:cytoplasm"/>
    <property type="evidence" value="ECO:0007669"/>
    <property type="project" value="UniProtKB-ARBA"/>
</dbReference>
<feature type="binding site" evidence="10 14">
    <location>
        <begin position="196"/>
        <end position="197"/>
    </location>
    <ligand>
        <name>substrate</name>
    </ligand>
</feature>
<dbReference type="InterPro" id="IPR011060">
    <property type="entry name" value="RibuloseP-bd_barrel"/>
</dbReference>
<dbReference type="AlphaFoldDB" id="A0A4R1N0B0"/>
<evidence type="ECO:0000256" key="11">
    <source>
        <dbReference type="PIRNR" id="PIRNR001461"/>
    </source>
</evidence>
<feature type="binding site" evidence="10 14">
    <location>
        <position position="7"/>
    </location>
    <ligand>
        <name>substrate</name>
    </ligand>
</feature>
<evidence type="ECO:0000256" key="13">
    <source>
        <dbReference type="PIRSR" id="PIRSR001461-2"/>
    </source>
</evidence>
<dbReference type="GO" id="GO:0006098">
    <property type="term" value="P:pentose-phosphate shunt"/>
    <property type="evidence" value="ECO:0007669"/>
    <property type="project" value="UniProtKB-UniRule"/>
</dbReference>
<keyword evidence="13" id="KW-0862">Zinc</keyword>
<evidence type="ECO:0000256" key="10">
    <source>
        <dbReference type="HAMAP-Rule" id="MF_02227"/>
    </source>
</evidence>
<dbReference type="PROSITE" id="PS01086">
    <property type="entry name" value="RIBUL_P_3_EPIMER_2"/>
    <property type="match status" value="1"/>
</dbReference>
<evidence type="ECO:0000256" key="3">
    <source>
        <dbReference type="ARBA" id="ARBA00001941"/>
    </source>
</evidence>
<dbReference type="InterPro" id="IPR026019">
    <property type="entry name" value="Ribul_P_3_epim"/>
</dbReference>
<keyword evidence="9 10" id="KW-0413">Isomerase</keyword>
<comment type="cofactor">
    <cofactor evidence="3">
        <name>Co(2+)</name>
        <dbReference type="ChEBI" id="CHEBI:48828"/>
    </cofactor>
</comment>
<dbReference type="Gene3D" id="3.20.20.70">
    <property type="entry name" value="Aldolase class I"/>
    <property type="match status" value="1"/>
</dbReference>
<comment type="catalytic activity">
    <reaction evidence="1 10 11">
        <text>D-ribulose 5-phosphate = D-xylulose 5-phosphate</text>
        <dbReference type="Rhea" id="RHEA:13677"/>
        <dbReference type="ChEBI" id="CHEBI:57737"/>
        <dbReference type="ChEBI" id="CHEBI:58121"/>
        <dbReference type="EC" id="5.1.3.1"/>
    </reaction>
</comment>
<feature type="binding site" evidence="10 13">
    <location>
        <position position="65"/>
    </location>
    <ligand>
        <name>a divalent metal cation</name>
        <dbReference type="ChEBI" id="CHEBI:60240"/>
    </ligand>
</feature>
<keyword evidence="13" id="KW-0464">Manganese</keyword>
<dbReference type="Pfam" id="PF00834">
    <property type="entry name" value="Ribul_P_3_epim"/>
    <property type="match status" value="1"/>
</dbReference>
<dbReference type="GO" id="GO:0046872">
    <property type="term" value="F:metal ion binding"/>
    <property type="evidence" value="ECO:0007669"/>
    <property type="project" value="UniProtKB-UniRule"/>
</dbReference>
<feature type="active site" description="Proton donor" evidence="10 12">
    <location>
        <position position="174"/>
    </location>
</feature>
<evidence type="ECO:0000256" key="9">
    <source>
        <dbReference type="ARBA" id="ARBA00023235"/>
    </source>
</evidence>
<name>A0A4R1N0B0_9FIRM</name>
<evidence type="ECO:0000256" key="5">
    <source>
        <dbReference type="ARBA" id="ARBA00001954"/>
    </source>
</evidence>
<evidence type="ECO:0000256" key="12">
    <source>
        <dbReference type="PIRSR" id="PIRSR001461-1"/>
    </source>
</evidence>
<keyword evidence="10 11" id="KW-0119">Carbohydrate metabolism</keyword>
<dbReference type="Proteomes" id="UP000294545">
    <property type="component" value="Unassembled WGS sequence"/>
</dbReference>
<feature type="binding site" evidence="10 13">
    <location>
        <position position="174"/>
    </location>
    <ligand>
        <name>a divalent metal cation</name>
        <dbReference type="ChEBI" id="CHEBI:60240"/>
    </ligand>
</feature>
<sequence length="220" mass="23750">MIKLAPSILSADFSMLKNNIEIIDEAGASMVHLDVMDGSFVPNISFGPVVIKSLRKITKKAFDVHLMIDEPTRYIDDFCNAGADIITVHAEACTHLHRTIQQIKSKNVKAAVALNPATPLNVLDYVLEDLDMVLIMSVNPGFGGQSFIPNSLDKIKSLRKQITDKGLTIDIQVDGGINTSNVRTVIEAGANIIVAGSAVFKGDIASQVKGFNAIFEEIGE</sequence>
<feature type="binding site" evidence="10 13">
    <location>
        <position position="34"/>
    </location>
    <ligand>
        <name>a divalent metal cation</name>
        <dbReference type="ChEBI" id="CHEBI:60240"/>
    </ligand>
</feature>
<organism evidence="15 16">
    <name type="scientific">Natranaerovirga hydrolytica</name>
    <dbReference type="NCBI Taxonomy" id="680378"/>
    <lineage>
        <taxon>Bacteria</taxon>
        <taxon>Bacillati</taxon>
        <taxon>Bacillota</taxon>
        <taxon>Clostridia</taxon>
        <taxon>Lachnospirales</taxon>
        <taxon>Natranaerovirgaceae</taxon>
        <taxon>Natranaerovirga</taxon>
    </lineage>
</organism>
<comment type="cofactor">
    <cofactor evidence="10 13">
        <name>a divalent metal cation</name>
        <dbReference type="ChEBI" id="CHEBI:60240"/>
    </cofactor>
    <text evidence="10 13">Binds 1 divalent metal cation per subunit.</text>
</comment>
<dbReference type="CDD" id="cd00429">
    <property type="entry name" value="RPE"/>
    <property type="match status" value="1"/>
</dbReference>
<evidence type="ECO:0000256" key="6">
    <source>
        <dbReference type="ARBA" id="ARBA00009541"/>
    </source>
</evidence>
<dbReference type="PIRSF" id="PIRSF001461">
    <property type="entry name" value="RPE"/>
    <property type="match status" value="1"/>
</dbReference>
<feature type="binding site" evidence="10 14">
    <location>
        <begin position="141"/>
        <end position="144"/>
    </location>
    <ligand>
        <name>substrate</name>
    </ligand>
</feature>
<comment type="cofactor">
    <cofactor evidence="2">
        <name>Mn(2+)</name>
        <dbReference type="ChEBI" id="CHEBI:29035"/>
    </cofactor>
</comment>
<dbReference type="GO" id="GO:0004750">
    <property type="term" value="F:D-ribulose-phosphate 3-epimerase activity"/>
    <property type="evidence" value="ECO:0007669"/>
    <property type="project" value="UniProtKB-UniRule"/>
</dbReference>
<evidence type="ECO:0000256" key="14">
    <source>
        <dbReference type="PIRSR" id="PIRSR001461-3"/>
    </source>
</evidence>
<evidence type="ECO:0000313" key="15">
    <source>
        <dbReference type="EMBL" id="TCK98330.1"/>
    </source>
</evidence>
<dbReference type="EMBL" id="SMGQ01000011">
    <property type="protein sequence ID" value="TCK98330.1"/>
    <property type="molecule type" value="Genomic_DNA"/>
</dbReference>